<reference evidence="2 3" key="1">
    <citation type="submission" date="2017-04" db="EMBL/GenBank/DDBJ databases">
        <authorList>
            <person name="Afonso C.L."/>
            <person name="Miller P.J."/>
            <person name="Scott M.A."/>
            <person name="Spackman E."/>
            <person name="Goraichik I."/>
            <person name="Dimitrov K.M."/>
            <person name="Suarez D.L."/>
            <person name="Swayne D.E."/>
        </authorList>
    </citation>
    <scope>NUCLEOTIDE SEQUENCE [LARGE SCALE GENOMIC DNA]</scope>
    <source>
        <strain evidence="2 3">DSM 23236</strain>
    </source>
</reference>
<dbReference type="SUPFAM" id="SSF48452">
    <property type="entry name" value="TPR-like"/>
    <property type="match status" value="1"/>
</dbReference>
<dbReference type="Gene3D" id="1.25.40.10">
    <property type="entry name" value="Tetratricopeptide repeat domain"/>
    <property type="match status" value="2"/>
</dbReference>
<name>A0A1W1Y1L6_9NEIS</name>
<dbReference type="EMBL" id="FWXD01000040">
    <property type="protein sequence ID" value="SMC29691.1"/>
    <property type="molecule type" value="Genomic_DNA"/>
</dbReference>
<dbReference type="Proteomes" id="UP000192761">
    <property type="component" value="Unassembled WGS sequence"/>
</dbReference>
<keyword evidence="3" id="KW-1185">Reference proteome</keyword>
<evidence type="ECO:0000313" key="3">
    <source>
        <dbReference type="Proteomes" id="UP000192761"/>
    </source>
</evidence>
<dbReference type="STRING" id="1121001.SAMN02745857_04025"/>
<dbReference type="OrthoDB" id="8582198at2"/>
<dbReference type="SMART" id="SM00028">
    <property type="entry name" value="TPR"/>
    <property type="match status" value="3"/>
</dbReference>
<evidence type="ECO:0000313" key="2">
    <source>
        <dbReference type="EMBL" id="SMC29691.1"/>
    </source>
</evidence>
<proteinExistence type="predicted"/>
<gene>
    <name evidence="2" type="ORF">SAMN02745857_04025</name>
</gene>
<dbReference type="RefSeq" id="WP_084092944.1">
    <property type="nucleotide sequence ID" value="NZ_FWXD01000040.1"/>
</dbReference>
<dbReference type="AlphaFoldDB" id="A0A1W1Y1L6"/>
<organism evidence="2 3">
    <name type="scientific">Andreprevotia lacus DSM 23236</name>
    <dbReference type="NCBI Taxonomy" id="1121001"/>
    <lineage>
        <taxon>Bacteria</taxon>
        <taxon>Pseudomonadati</taxon>
        <taxon>Pseudomonadota</taxon>
        <taxon>Betaproteobacteria</taxon>
        <taxon>Neisseriales</taxon>
        <taxon>Chitinibacteraceae</taxon>
        <taxon>Andreprevotia</taxon>
    </lineage>
</organism>
<dbReference type="InterPro" id="IPR019734">
    <property type="entry name" value="TPR_rpt"/>
</dbReference>
<evidence type="ECO:0000256" key="1">
    <source>
        <dbReference type="SAM" id="MobiDB-lite"/>
    </source>
</evidence>
<accession>A0A1W1Y1L6</accession>
<dbReference type="InterPro" id="IPR011990">
    <property type="entry name" value="TPR-like_helical_dom_sf"/>
</dbReference>
<sequence length="345" mass="37630">MTVSLPAIAQQLDAIDRIVFDDPSAALRLCKTALQSARSERDVESLVRAATLLSLIEDQLGERSEGSVVLAEALACCQMYGLAHLEPAVQERLGRDNYTGGDYRLAMRHWAHSVRQCGSHPMHCRTRALALIGLGHVCSAYGALGRASEFHQLADKVLTPLGDVYLIAKVRISLGWDLCALGRHEEAQPILNEALALCKEQNFNHYQAELLLRLAEIETTHGNLEAAEQLLEESLAILVFTPSHWCEANVLKHLAQLRARQGALDMAMNLALRALHITEADGMRHVEALIHADLAGYAAAAGQQVLAEQHRARHEQVNRSLDQGLQGGPAPDLSSLDDLLAIPVA</sequence>
<dbReference type="Pfam" id="PF13424">
    <property type="entry name" value="TPR_12"/>
    <property type="match status" value="1"/>
</dbReference>
<feature type="region of interest" description="Disordered" evidence="1">
    <location>
        <begin position="311"/>
        <end position="332"/>
    </location>
</feature>
<protein>
    <submittedName>
        <fullName evidence="2">Tetratricopeptide repeat-containing protein</fullName>
    </submittedName>
</protein>